<organism evidence="2 3">
    <name type="scientific">Dyella jejuensis</name>
    <dbReference type="NCBI Taxonomy" id="1432009"/>
    <lineage>
        <taxon>Bacteria</taxon>
        <taxon>Pseudomonadati</taxon>
        <taxon>Pseudomonadota</taxon>
        <taxon>Gammaproteobacteria</taxon>
        <taxon>Lysobacterales</taxon>
        <taxon>Rhodanobacteraceae</taxon>
        <taxon>Dyella</taxon>
    </lineage>
</organism>
<name>A0ABW8JCF8_9GAMM</name>
<keyword evidence="3" id="KW-1185">Reference proteome</keyword>
<gene>
    <name evidence="2" type="ORF">ISP15_00115</name>
</gene>
<dbReference type="RefSeq" id="WP_404543696.1">
    <property type="nucleotide sequence ID" value="NZ_JADIKJ010000001.1"/>
</dbReference>
<dbReference type="EMBL" id="JADIKJ010000001">
    <property type="protein sequence ID" value="MFK2898740.1"/>
    <property type="molecule type" value="Genomic_DNA"/>
</dbReference>
<sequence>MNARIEAGMRVPVAAGVADPFLGPPTPVPVLIERHRGDDPFAYDALRAQALASLQALSGEPWTDYNHHDPGVTLLDALCFALTEDLFGAQQPLLDLLTAPDGRIHYRRLGLHAAEEILPSRACTSMDYMRWLLDRVPGALQAHAQMPASNGLWRMSMEVTTDQAGGATAAAARAYWAQRNLGEDLEDLPSVLQPRWCTLQLNLNIDGVRAPEDILAELVARCADHIDAAPRRQSLMARINAQAGDPSLAELLDGPRLQQGWIDTASLERDLDSRVYFGDLARIALAVDGVSEVSAISLKVDGMDGSGGSLPRRGDGWVLRLRWPDHHEAMQDWQIKRRGNPIAIAEDALLQRLDDLRRNTGGRAAADSSPEMAGSPLLRPQGQYLPPDGYVSLYRQLPRIYRERFDLAANATDAADASQLRAYLALLEQWLAHGGAQTHYLRELYTVSPRLRSSYAWQVLGDEHIPGLGALYTTDREHVRETVFAPADATLERRGRVLDHLLALHGEGCWQGSIRPFGWYFGAEAWTLHLFEQKRLMLGRIAKLTRDRYGAIDYSRRSLGRRGNSPALQQRVSLLLAFKYHHSRLLMAPMREAHIGIVAEHAAPPASDQLTAAAQPPTLWSPRRRRVVDSMGPGLASAARTLALHFSALDLRALSPALLRSAVHAERYRHIDAESVWLGGDDKQACWRLRLRSRRVSAEAAAICLHEFACRLQLECEGMHVLEHVLLRPLAGSDPDIPDDFYQHRLTAVFPAWTARGHDASFRRVANETLALNAPAHLRLQTLWLDAAAMLRFERSYQAWLEAKQAHCAALLAPDGDQAAATRRLDDWTRLLRWLLWRHLAAADAAGNTA</sequence>
<evidence type="ECO:0000313" key="3">
    <source>
        <dbReference type="Proteomes" id="UP001620461"/>
    </source>
</evidence>
<comment type="caution">
    <text evidence="2">The sequence shown here is derived from an EMBL/GenBank/DDBJ whole genome shotgun (WGS) entry which is preliminary data.</text>
</comment>
<evidence type="ECO:0000256" key="1">
    <source>
        <dbReference type="SAM" id="MobiDB-lite"/>
    </source>
</evidence>
<feature type="region of interest" description="Disordered" evidence="1">
    <location>
        <begin position="360"/>
        <end position="381"/>
    </location>
</feature>
<dbReference type="Proteomes" id="UP001620461">
    <property type="component" value="Unassembled WGS sequence"/>
</dbReference>
<evidence type="ECO:0000313" key="2">
    <source>
        <dbReference type="EMBL" id="MFK2898740.1"/>
    </source>
</evidence>
<proteinExistence type="predicted"/>
<accession>A0ABW8JCF8</accession>
<reference evidence="2 3" key="1">
    <citation type="submission" date="2020-10" db="EMBL/GenBank/DDBJ databases">
        <title>Phylogeny of dyella-like bacteria.</title>
        <authorList>
            <person name="Fu J."/>
        </authorList>
    </citation>
    <scope>NUCLEOTIDE SEQUENCE [LARGE SCALE GENOMIC DNA]</scope>
    <source>
        <strain evidence="2 3">JP1</strain>
    </source>
</reference>
<protein>
    <submittedName>
        <fullName evidence="2">Uncharacterized protein</fullName>
    </submittedName>
</protein>